<sequence>MYVMSKLCRDSRHSHTIALRTSRFRDEVEVVVTMVKSWLLKLCMYVMFNLCRGQRHSTHTIALRTSRFRDEVEVVATMVRSWPHFGWEETEAGEEEGHEGVSYTIKGAMANFFRILATSMNFT</sequence>
<evidence type="ECO:0000313" key="1">
    <source>
        <dbReference type="EMBL" id="MPD06598.1"/>
    </source>
</evidence>
<gene>
    <name evidence="1" type="ORF">E2C01_102417</name>
</gene>
<keyword evidence="2" id="KW-1185">Reference proteome</keyword>
<accession>A0A5B7KMJ2</accession>
<protein>
    <submittedName>
        <fullName evidence="1">Uncharacterized protein</fullName>
    </submittedName>
</protein>
<organism evidence="1 2">
    <name type="scientific">Portunus trituberculatus</name>
    <name type="common">Swimming crab</name>
    <name type="synonym">Neptunus trituberculatus</name>
    <dbReference type="NCBI Taxonomy" id="210409"/>
    <lineage>
        <taxon>Eukaryota</taxon>
        <taxon>Metazoa</taxon>
        <taxon>Ecdysozoa</taxon>
        <taxon>Arthropoda</taxon>
        <taxon>Crustacea</taxon>
        <taxon>Multicrustacea</taxon>
        <taxon>Malacostraca</taxon>
        <taxon>Eumalacostraca</taxon>
        <taxon>Eucarida</taxon>
        <taxon>Decapoda</taxon>
        <taxon>Pleocyemata</taxon>
        <taxon>Brachyura</taxon>
        <taxon>Eubrachyura</taxon>
        <taxon>Portunoidea</taxon>
        <taxon>Portunidae</taxon>
        <taxon>Portuninae</taxon>
        <taxon>Portunus</taxon>
    </lineage>
</organism>
<comment type="caution">
    <text evidence="1">The sequence shown here is derived from an EMBL/GenBank/DDBJ whole genome shotgun (WGS) entry which is preliminary data.</text>
</comment>
<name>A0A5B7KMJ2_PORTR</name>
<dbReference type="EMBL" id="VSRR010152068">
    <property type="protein sequence ID" value="MPD06598.1"/>
    <property type="molecule type" value="Genomic_DNA"/>
</dbReference>
<reference evidence="1 2" key="1">
    <citation type="submission" date="2019-05" db="EMBL/GenBank/DDBJ databases">
        <title>Another draft genome of Portunus trituberculatus and its Hox gene families provides insights of decapod evolution.</title>
        <authorList>
            <person name="Jeong J.-H."/>
            <person name="Song I."/>
            <person name="Kim S."/>
            <person name="Choi T."/>
            <person name="Kim D."/>
            <person name="Ryu S."/>
            <person name="Kim W."/>
        </authorList>
    </citation>
    <scope>NUCLEOTIDE SEQUENCE [LARGE SCALE GENOMIC DNA]</scope>
    <source>
        <tissue evidence="1">Muscle</tissue>
    </source>
</reference>
<proteinExistence type="predicted"/>
<dbReference type="AlphaFoldDB" id="A0A5B7KMJ2"/>
<dbReference type="Proteomes" id="UP000324222">
    <property type="component" value="Unassembled WGS sequence"/>
</dbReference>
<evidence type="ECO:0000313" key="2">
    <source>
        <dbReference type="Proteomes" id="UP000324222"/>
    </source>
</evidence>